<sequence>MSVQPFNFSKFLTYNEINTKPSLPTEILQHIPIPQGTHFVDLQFKDSIETVWTLRYYTRPGGNRANPVFTVGWLKFVRAKRVEAGDKLTIYRCQDGELQIQATRKSNVTYQGEPVYLDVENFLGF</sequence>
<feature type="domain" description="TF-B3" evidence="6">
    <location>
        <begin position="52"/>
        <end position="106"/>
    </location>
</feature>
<proteinExistence type="predicted"/>
<dbReference type="GO" id="GO:0005634">
    <property type="term" value="C:nucleus"/>
    <property type="evidence" value="ECO:0007669"/>
    <property type="project" value="UniProtKB-SubCell"/>
</dbReference>
<evidence type="ECO:0000256" key="3">
    <source>
        <dbReference type="ARBA" id="ARBA00023125"/>
    </source>
</evidence>
<evidence type="ECO:0000256" key="5">
    <source>
        <dbReference type="ARBA" id="ARBA00023242"/>
    </source>
</evidence>
<gene>
    <name evidence="7" type="ORF">EZV62_006409</name>
</gene>
<comment type="caution">
    <text evidence="7">The sequence shown here is derived from an EMBL/GenBank/DDBJ whole genome shotgun (WGS) entry which is preliminary data.</text>
</comment>
<dbReference type="InterPro" id="IPR015300">
    <property type="entry name" value="DNA-bd_pseudobarrel_sf"/>
</dbReference>
<keyword evidence="3" id="KW-0238">DNA-binding</keyword>
<evidence type="ECO:0000256" key="1">
    <source>
        <dbReference type="ARBA" id="ARBA00004123"/>
    </source>
</evidence>
<dbReference type="Pfam" id="PF02362">
    <property type="entry name" value="B3"/>
    <property type="match status" value="1"/>
</dbReference>
<reference evidence="8" key="1">
    <citation type="journal article" date="2019" name="Gigascience">
        <title>De novo genome assembly of the endangered Acer yangbiense, a plant species with extremely small populations endemic to Yunnan Province, China.</title>
        <authorList>
            <person name="Yang J."/>
            <person name="Wariss H.M."/>
            <person name="Tao L."/>
            <person name="Zhang R."/>
            <person name="Yun Q."/>
            <person name="Hollingsworth P."/>
            <person name="Dao Z."/>
            <person name="Luo G."/>
            <person name="Guo H."/>
            <person name="Ma Y."/>
            <person name="Sun W."/>
        </authorList>
    </citation>
    <scope>NUCLEOTIDE SEQUENCE [LARGE SCALE GENOMIC DNA]</scope>
    <source>
        <strain evidence="8">cv. Malutang</strain>
    </source>
</reference>
<keyword evidence="4" id="KW-0804">Transcription</keyword>
<dbReference type="PROSITE" id="PS50863">
    <property type="entry name" value="B3"/>
    <property type="match status" value="1"/>
</dbReference>
<keyword evidence="2" id="KW-0805">Transcription regulation</keyword>
<comment type="subcellular location">
    <subcellularLocation>
        <location evidence="1">Nucleus</location>
    </subcellularLocation>
</comment>
<keyword evidence="8" id="KW-1185">Reference proteome</keyword>
<name>A0A5C7I7J4_9ROSI</name>
<dbReference type="Proteomes" id="UP000323000">
    <property type="component" value="Chromosome 3"/>
</dbReference>
<dbReference type="AlphaFoldDB" id="A0A5C7I7J4"/>
<dbReference type="CDD" id="cd10017">
    <property type="entry name" value="B3_DNA"/>
    <property type="match status" value="1"/>
</dbReference>
<protein>
    <recommendedName>
        <fullName evidence="6">TF-B3 domain-containing protein</fullName>
    </recommendedName>
</protein>
<accession>A0A5C7I7J4</accession>
<evidence type="ECO:0000259" key="6">
    <source>
        <dbReference type="PROSITE" id="PS50863"/>
    </source>
</evidence>
<dbReference type="EMBL" id="VAHF01000003">
    <property type="protein sequence ID" value="TXG65134.1"/>
    <property type="molecule type" value="Genomic_DNA"/>
</dbReference>
<evidence type="ECO:0000256" key="2">
    <source>
        <dbReference type="ARBA" id="ARBA00023015"/>
    </source>
</evidence>
<dbReference type="Gene3D" id="2.40.330.10">
    <property type="entry name" value="DNA-binding pseudobarrel domain"/>
    <property type="match status" value="1"/>
</dbReference>
<evidence type="ECO:0000256" key="4">
    <source>
        <dbReference type="ARBA" id="ARBA00023163"/>
    </source>
</evidence>
<dbReference type="SUPFAM" id="SSF101936">
    <property type="entry name" value="DNA-binding pseudobarrel domain"/>
    <property type="match status" value="1"/>
</dbReference>
<evidence type="ECO:0000313" key="7">
    <source>
        <dbReference type="EMBL" id="TXG65134.1"/>
    </source>
</evidence>
<keyword evidence="5" id="KW-0539">Nucleus</keyword>
<organism evidence="7 8">
    <name type="scientific">Acer yangbiense</name>
    <dbReference type="NCBI Taxonomy" id="1000413"/>
    <lineage>
        <taxon>Eukaryota</taxon>
        <taxon>Viridiplantae</taxon>
        <taxon>Streptophyta</taxon>
        <taxon>Embryophyta</taxon>
        <taxon>Tracheophyta</taxon>
        <taxon>Spermatophyta</taxon>
        <taxon>Magnoliopsida</taxon>
        <taxon>eudicotyledons</taxon>
        <taxon>Gunneridae</taxon>
        <taxon>Pentapetalae</taxon>
        <taxon>rosids</taxon>
        <taxon>malvids</taxon>
        <taxon>Sapindales</taxon>
        <taxon>Sapindaceae</taxon>
        <taxon>Hippocastanoideae</taxon>
        <taxon>Acereae</taxon>
        <taxon>Acer</taxon>
    </lineage>
</organism>
<evidence type="ECO:0000313" key="8">
    <source>
        <dbReference type="Proteomes" id="UP000323000"/>
    </source>
</evidence>
<dbReference type="InterPro" id="IPR003340">
    <property type="entry name" value="B3_DNA-bd"/>
</dbReference>
<dbReference type="GO" id="GO:0003677">
    <property type="term" value="F:DNA binding"/>
    <property type="evidence" value="ECO:0007669"/>
    <property type="project" value="UniProtKB-KW"/>
</dbReference>
<dbReference type="OrthoDB" id="954231at2759"/>
<dbReference type="SMART" id="SM01019">
    <property type="entry name" value="B3"/>
    <property type="match status" value="1"/>
</dbReference>